<evidence type="ECO:0000313" key="1">
    <source>
        <dbReference type="EMBL" id="PWD51777.1"/>
    </source>
</evidence>
<dbReference type="EMBL" id="PYHR01000002">
    <property type="protein sequence ID" value="PWD51777.1"/>
    <property type="molecule type" value="Genomic_DNA"/>
</dbReference>
<reference evidence="1 2" key="1">
    <citation type="submission" date="2018-03" db="EMBL/GenBank/DDBJ databases">
        <title>Genome assembly of novel Miniimonas species PCH200.</title>
        <authorList>
            <person name="Thakur V."/>
            <person name="Kumar V."/>
            <person name="Singh D."/>
        </authorList>
    </citation>
    <scope>NUCLEOTIDE SEQUENCE [LARGE SCALE GENOMIC DNA]</scope>
    <source>
        <strain evidence="1 2">PCH200</strain>
    </source>
</reference>
<proteinExistence type="predicted"/>
<gene>
    <name evidence="1" type="ORF">C8046_15125</name>
</gene>
<dbReference type="Pfam" id="PF06224">
    <property type="entry name" value="AlkZ-like"/>
    <property type="match status" value="1"/>
</dbReference>
<dbReference type="RefSeq" id="WP_109230158.1">
    <property type="nucleotide sequence ID" value="NZ_PYHR01000002.1"/>
</dbReference>
<sequence>MVAPLTSRALGRATLARQHLLERTPVAVADVPAFVDALGGLQAQHPQSFYTGLLSRIDGFTRADAAAVGELVETGALVRLAVMRSTIHLCSPRVAGAWRRASQPVLDMEMRQVVRFRALAAVDVVAVARRAAELLAEGELTTAQLGAALALEFEAPADALGYAARNALTLVQAPPRGVFERAGATRYRQLPGSGVDEPFGPDLEDLPRRWFAERPRGSRPLAAVVDQPGVRALIRTALAAYGPMSVRDLQRFTALTRLAEITDDMPGLVRLRAADGRDLLDVDGEAAALPDEDTPAPARLLYDYDAVLLAHDDRTRVIDPAVSARWPVVTNGVQHPAVLLDGLTAGYWALRREGRGGPGDPARLVVTLLRRTRTGERPALRREADRVLAFLAPGDGEREVRLDVAVD</sequence>
<comment type="caution">
    <text evidence="1">The sequence shown here is derived from an EMBL/GenBank/DDBJ whole genome shotgun (WGS) entry which is preliminary data.</text>
</comment>
<evidence type="ECO:0008006" key="3">
    <source>
        <dbReference type="Google" id="ProtNLM"/>
    </source>
</evidence>
<dbReference type="PANTHER" id="PTHR38479:SF2">
    <property type="entry name" value="WINGED HELIX DNA-BINDING DOMAIN-CONTAINING PROTEIN"/>
    <property type="match status" value="1"/>
</dbReference>
<dbReference type="Proteomes" id="UP000245166">
    <property type="component" value="Unassembled WGS sequence"/>
</dbReference>
<dbReference type="AlphaFoldDB" id="A0A2U1ZXQ9"/>
<dbReference type="PANTHER" id="PTHR38479">
    <property type="entry name" value="LMO0824 PROTEIN"/>
    <property type="match status" value="1"/>
</dbReference>
<dbReference type="InterPro" id="IPR009351">
    <property type="entry name" value="AlkZ-like"/>
</dbReference>
<keyword evidence="2" id="KW-1185">Reference proteome</keyword>
<dbReference type="OrthoDB" id="9148135at2"/>
<organism evidence="1 2">
    <name type="scientific">Serinibacter arcticus</name>
    <dbReference type="NCBI Taxonomy" id="1655435"/>
    <lineage>
        <taxon>Bacteria</taxon>
        <taxon>Bacillati</taxon>
        <taxon>Actinomycetota</taxon>
        <taxon>Actinomycetes</taxon>
        <taxon>Micrococcales</taxon>
        <taxon>Beutenbergiaceae</taxon>
        <taxon>Serinibacter</taxon>
    </lineage>
</organism>
<evidence type="ECO:0000313" key="2">
    <source>
        <dbReference type="Proteomes" id="UP000245166"/>
    </source>
</evidence>
<name>A0A2U1ZXQ9_9MICO</name>
<accession>A0A2U1ZXQ9</accession>
<protein>
    <recommendedName>
        <fullName evidence="3">Winged helix DNA-binding domain-containing protein</fullName>
    </recommendedName>
</protein>